<dbReference type="Proteomes" id="UP000245908">
    <property type="component" value="Unassembled WGS sequence"/>
</dbReference>
<evidence type="ECO:0000256" key="3">
    <source>
        <dbReference type="HAMAP-Rule" id="MF_00146"/>
    </source>
</evidence>
<dbReference type="Gene3D" id="2.70.40.10">
    <property type="match status" value="1"/>
</dbReference>
<dbReference type="AlphaFoldDB" id="A0A2T9WUX3"/>
<organism evidence="4 5">
    <name type="scientific">Nanobsidianus stetteri</name>
    <dbReference type="NCBI Taxonomy" id="1294122"/>
    <lineage>
        <taxon>Archaea</taxon>
        <taxon>Nanobdellota</taxon>
        <taxon>Candidatus Nanoarchaeia</taxon>
        <taxon>Nanoarchaeales</taxon>
        <taxon>Nanopusillaceae</taxon>
        <taxon>Candidatus Nanobsidianus</taxon>
    </lineage>
</organism>
<feature type="binding site" evidence="3">
    <location>
        <position position="136"/>
    </location>
    <ligand>
        <name>dCTP</name>
        <dbReference type="ChEBI" id="CHEBI:61481"/>
    </ligand>
</feature>
<dbReference type="InterPro" id="IPR036157">
    <property type="entry name" value="dUTPase-like_sf"/>
</dbReference>
<dbReference type="InterPro" id="IPR011962">
    <property type="entry name" value="dCTP_deaminase"/>
</dbReference>
<dbReference type="EMBL" id="QEFH01000002">
    <property type="protein sequence ID" value="PVU71638.1"/>
    <property type="molecule type" value="Genomic_DNA"/>
</dbReference>
<dbReference type="CDD" id="cd07557">
    <property type="entry name" value="trimeric_dUTPase"/>
    <property type="match status" value="1"/>
</dbReference>
<dbReference type="GO" id="GO:0015949">
    <property type="term" value="P:nucleobase-containing small molecule interconversion"/>
    <property type="evidence" value="ECO:0007669"/>
    <property type="project" value="TreeGrafter"/>
</dbReference>
<feature type="active site" description="Proton donor/acceptor" evidence="3">
    <location>
        <position position="146"/>
    </location>
</feature>
<dbReference type="GO" id="GO:0006226">
    <property type="term" value="P:dUMP biosynthetic process"/>
    <property type="evidence" value="ECO:0007669"/>
    <property type="project" value="UniProtKB-UniRule"/>
</dbReference>
<comment type="function">
    <text evidence="3">Bifunctional enzyme that catalyzes both the deamination of dCTP to dUTP and the hydrolysis of dUTP to dUMP without releasing the toxic dUTP intermediate.</text>
</comment>
<dbReference type="EC" id="3.5.4.30" evidence="3"/>
<dbReference type="PANTHER" id="PTHR42680:SF3">
    <property type="entry name" value="DCTP DEAMINASE"/>
    <property type="match status" value="1"/>
</dbReference>
<comment type="caution">
    <text evidence="4">The sequence shown here is derived from an EMBL/GenBank/DDBJ whole genome shotgun (WGS) entry which is preliminary data.</text>
</comment>
<dbReference type="HAMAP" id="MF_00146">
    <property type="entry name" value="dCTP_deaminase"/>
    <property type="match status" value="1"/>
</dbReference>
<comment type="pathway">
    <text evidence="3">Pyrimidine metabolism; dUMP biosynthesis; dUMP from dCTP: step 1/1.</text>
</comment>
<gene>
    <name evidence="3" type="primary">dcd</name>
    <name evidence="4" type="ORF">DDW05_00345</name>
</gene>
<dbReference type="UniPathway" id="UPA00610">
    <property type="reaction ID" value="UER00667"/>
</dbReference>
<dbReference type="Pfam" id="PF22769">
    <property type="entry name" value="DCD"/>
    <property type="match status" value="1"/>
</dbReference>
<dbReference type="NCBIfam" id="TIGR02274">
    <property type="entry name" value="dCTP_deam"/>
    <property type="match status" value="1"/>
</dbReference>
<comment type="caution">
    <text evidence="3">Lacks conserved residue(s) required for the propagation of feature annotation.</text>
</comment>
<sequence>MILVDKKIKEYIKSGKIKVEPFDENMIGPASLDIRLGYKFRVFKTLEKEVIDVKDYYDDVYTRVETKDYIIHIGKYSDLYILKNDNIPIIIHPGEFILASVYEYVELPDNIVGQIHGRSSIGRLGLIVHTSAGYIDPGYKGYLTLEIINVNRVPIKIYPKTKVAQIVFIETESSEVPYDKRKGSKYLNEEGATGSLISKDFNNNF</sequence>
<evidence type="ECO:0000313" key="5">
    <source>
        <dbReference type="Proteomes" id="UP000245908"/>
    </source>
</evidence>
<keyword evidence="2 3" id="KW-0546">Nucleotide metabolism</keyword>
<evidence type="ECO:0000256" key="2">
    <source>
        <dbReference type="ARBA" id="ARBA00023080"/>
    </source>
</evidence>
<accession>A0A2T9WUX3</accession>
<dbReference type="GO" id="GO:0000166">
    <property type="term" value="F:nucleotide binding"/>
    <property type="evidence" value="ECO:0007669"/>
    <property type="project" value="UniProtKB-KW"/>
</dbReference>
<feature type="binding site" evidence="3">
    <location>
        <position position="165"/>
    </location>
    <ligand>
        <name>dCTP</name>
        <dbReference type="ChEBI" id="CHEBI:61481"/>
    </ligand>
</feature>
<reference evidence="4 5" key="1">
    <citation type="journal article" date="2015" name="Appl. Environ. Microbiol.">
        <title>Nanoarchaeota, Their Sulfolobales Host, and Nanoarchaeota Virus Distribution across Yellowstone National Park Hot Springs.</title>
        <authorList>
            <person name="Munson-McGee J.H."/>
            <person name="Field E.K."/>
            <person name="Bateson M."/>
            <person name="Rooney C."/>
            <person name="Stepanauskas R."/>
            <person name="Young M.J."/>
        </authorList>
    </citation>
    <scope>NUCLEOTIDE SEQUENCE [LARGE SCALE GENOMIC DNA]</scope>
    <source>
        <strain evidence="4">SCGC AB-777_O03</strain>
    </source>
</reference>
<feature type="site" description="Important for bifunctional activity" evidence="3">
    <location>
        <begin position="133"/>
        <end position="134"/>
    </location>
</feature>
<keyword evidence="1 3" id="KW-0378">Hydrolase</keyword>
<name>A0A2T9WUX3_NANST</name>
<proteinExistence type="inferred from homology"/>
<comment type="similarity">
    <text evidence="3">Belongs to the dCTP deaminase family.</text>
</comment>
<feature type="binding site" evidence="3">
    <location>
        <position position="178"/>
    </location>
    <ligand>
        <name>dCTP</name>
        <dbReference type="ChEBI" id="CHEBI:61481"/>
    </ligand>
</feature>
<dbReference type="PANTHER" id="PTHR42680">
    <property type="entry name" value="DCTP DEAMINASE"/>
    <property type="match status" value="1"/>
</dbReference>
<dbReference type="GO" id="GO:0033973">
    <property type="term" value="F:dCTP deaminase (dUMP-forming) activity"/>
    <property type="evidence" value="ECO:0007669"/>
    <property type="project" value="UniProtKB-UniRule"/>
</dbReference>
<dbReference type="InterPro" id="IPR033704">
    <property type="entry name" value="dUTPase_trimeric"/>
</dbReference>
<evidence type="ECO:0000313" key="4">
    <source>
        <dbReference type="EMBL" id="PVU71638.1"/>
    </source>
</evidence>
<comment type="catalytic activity">
    <reaction evidence="3">
        <text>dCTP + 2 H2O = dUMP + NH4(+) + diphosphate</text>
        <dbReference type="Rhea" id="RHEA:19205"/>
        <dbReference type="ChEBI" id="CHEBI:15377"/>
        <dbReference type="ChEBI" id="CHEBI:28938"/>
        <dbReference type="ChEBI" id="CHEBI:33019"/>
        <dbReference type="ChEBI" id="CHEBI:61481"/>
        <dbReference type="ChEBI" id="CHEBI:246422"/>
        <dbReference type="EC" id="3.5.4.30"/>
    </reaction>
</comment>
<evidence type="ECO:0000256" key="1">
    <source>
        <dbReference type="ARBA" id="ARBA00022801"/>
    </source>
</evidence>
<dbReference type="GO" id="GO:0008829">
    <property type="term" value="F:dCTP deaminase activity"/>
    <property type="evidence" value="ECO:0007669"/>
    <property type="project" value="InterPro"/>
</dbReference>
<keyword evidence="3" id="KW-0547">Nucleotide-binding</keyword>
<feature type="binding site" evidence="3">
    <location>
        <position position="185"/>
    </location>
    <ligand>
        <name>dCTP</name>
        <dbReference type="ChEBI" id="CHEBI:61481"/>
    </ligand>
</feature>
<feature type="binding site" evidence="3">
    <location>
        <begin position="118"/>
        <end position="123"/>
    </location>
    <ligand>
        <name>dCTP</name>
        <dbReference type="ChEBI" id="CHEBI:61481"/>
    </ligand>
</feature>
<protein>
    <recommendedName>
        <fullName evidence="3">dCTP deaminase, dUMP-forming</fullName>
        <ecNumber evidence="3">3.5.4.30</ecNumber>
    </recommendedName>
    <alternativeName>
        <fullName evidence="3">Bifunctional dCTP deaminase:dUTPase</fullName>
    </alternativeName>
    <alternativeName>
        <fullName evidence="3">DCD-DUT</fullName>
    </alternativeName>
</protein>
<dbReference type="GO" id="GO:0006229">
    <property type="term" value="P:dUTP biosynthetic process"/>
    <property type="evidence" value="ECO:0007669"/>
    <property type="project" value="InterPro"/>
</dbReference>
<dbReference type="SUPFAM" id="SSF51283">
    <property type="entry name" value="dUTPase-like"/>
    <property type="match status" value="1"/>
</dbReference>
<comment type="subunit">
    <text evidence="3">Homotrimer.</text>
</comment>
<feature type="binding site" evidence="3">
    <location>
        <begin position="144"/>
        <end position="146"/>
    </location>
    <ligand>
        <name>dCTP</name>
        <dbReference type="ChEBI" id="CHEBI:61481"/>
    </ligand>
</feature>